<comment type="caution">
    <text evidence="3">The sequence shown here is derived from an EMBL/GenBank/DDBJ whole genome shotgun (WGS) entry which is preliminary data.</text>
</comment>
<keyword evidence="4" id="KW-1185">Reference proteome</keyword>
<name>A0A812JQQ8_9DINO</name>
<evidence type="ECO:0000313" key="3">
    <source>
        <dbReference type="EMBL" id="CAE7208815.1"/>
    </source>
</evidence>
<organism evidence="3 4">
    <name type="scientific">Symbiodinium natans</name>
    <dbReference type="NCBI Taxonomy" id="878477"/>
    <lineage>
        <taxon>Eukaryota</taxon>
        <taxon>Sar</taxon>
        <taxon>Alveolata</taxon>
        <taxon>Dinophyceae</taxon>
        <taxon>Suessiales</taxon>
        <taxon>Symbiodiniaceae</taxon>
        <taxon>Symbiodinium</taxon>
    </lineage>
</organism>
<feature type="region of interest" description="Disordered" evidence="2">
    <location>
        <begin position="367"/>
        <end position="399"/>
    </location>
</feature>
<dbReference type="OrthoDB" id="418938at2759"/>
<gene>
    <name evidence="3" type="primary">NAMPT</name>
    <name evidence="3" type="ORF">SNAT2548_LOCUS6841</name>
</gene>
<dbReference type="Proteomes" id="UP000604046">
    <property type="component" value="Unassembled WGS sequence"/>
</dbReference>
<keyword evidence="1" id="KW-0175">Coiled coil</keyword>
<reference evidence="3" key="1">
    <citation type="submission" date="2021-02" db="EMBL/GenBank/DDBJ databases">
        <authorList>
            <person name="Dougan E. K."/>
            <person name="Rhodes N."/>
            <person name="Thang M."/>
            <person name="Chan C."/>
        </authorList>
    </citation>
    <scope>NUCLEOTIDE SEQUENCE</scope>
</reference>
<accession>A0A812JQQ8</accession>
<evidence type="ECO:0000313" key="4">
    <source>
        <dbReference type="Proteomes" id="UP000604046"/>
    </source>
</evidence>
<feature type="coiled-coil region" evidence="1">
    <location>
        <begin position="565"/>
        <end position="592"/>
    </location>
</feature>
<sequence length="656" mass="74747">MSKHAAHDAQVSPSELDQFFHFLQCQLRMEARHCMQEELELQDQQARAIWPHFEEWVQPNLGKKEKWMPFHTVLGAHELFIVENIHHNPELRWDDKCKFLAMFVFRAHCRGTIFREAQLPYMRGQDFWRDPVSYFKENGKITQSMLSYRKKTGHPLQTSAFLAIPERLCQDDDENLAKNVAQRTRTLLEVAEQLWPILHNSSLASVEKFEEISRTIQAAYRLGETWAKMLMVSIDIAYPKEQLLANSCDVGVGALKALQRLFNGKCALDLRDALRRATRAANESQRRAAKGFWLLLGQVEAMAKKRFAKLPLVLRQVNTGHGQVSAVTMQVQLCEWRQFMDHLTKAGASVLTSAGLMYDDEEGQLEPAQKYRRVTGKRRQGKADNGLPEAGSDSEDDKPLLYLGKAQPEAPKTAVAVKAEPARSPLPPLEGHEAAFIQQKRDLLREMKGKKDRAKKLLQAAEKALKSADSTHQSLKVQVRDAMSQRCTCQEALNQAELQVSEHSDLLQQSQLDWDSLEETFNQLDARFANLATDSNSEECASMPALAERLSMASSARQLQMATFRDVVQDEWEALQDKHEKLQEKHLDLTRKSDMAMTKLRDAKEEVSCKMKALNTAKQTCIEARRAVVRRRVEWMTIETQVVALQELVIDSLSSA</sequence>
<dbReference type="EMBL" id="CAJNDS010000464">
    <property type="protein sequence ID" value="CAE7208815.1"/>
    <property type="molecule type" value="Genomic_DNA"/>
</dbReference>
<feature type="coiled-coil region" evidence="1">
    <location>
        <begin position="437"/>
        <end position="513"/>
    </location>
</feature>
<feature type="compositionally biased region" description="Basic residues" evidence="2">
    <location>
        <begin position="370"/>
        <end position="380"/>
    </location>
</feature>
<protein>
    <submittedName>
        <fullName evidence="3">NAMPT protein</fullName>
    </submittedName>
</protein>
<proteinExistence type="predicted"/>
<evidence type="ECO:0000256" key="1">
    <source>
        <dbReference type="SAM" id="Coils"/>
    </source>
</evidence>
<dbReference type="AlphaFoldDB" id="A0A812JQQ8"/>
<evidence type="ECO:0000256" key="2">
    <source>
        <dbReference type="SAM" id="MobiDB-lite"/>
    </source>
</evidence>